<feature type="compositionally biased region" description="Polar residues" evidence="1">
    <location>
        <begin position="177"/>
        <end position="191"/>
    </location>
</feature>
<dbReference type="AlphaFoldDB" id="A0AAJ7SFM2"/>
<accession>A0AAJ7SFM2</accession>
<dbReference type="InterPro" id="IPR040051">
    <property type="entry name" value="SECISBP2"/>
</dbReference>
<dbReference type="InterPro" id="IPR029064">
    <property type="entry name" value="Ribosomal_eL30-like_sf"/>
</dbReference>
<organism evidence="3 4">
    <name type="scientific">Galendromus occidentalis</name>
    <name type="common">western predatory mite</name>
    <dbReference type="NCBI Taxonomy" id="34638"/>
    <lineage>
        <taxon>Eukaryota</taxon>
        <taxon>Metazoa</taxon>
        <taxon>Ecdysozoa</taxon>
        <taxon>Arthropoda</taxon>
        <taxon>Chelicerata</taxon>
        <taxon>Arachnida</taxon>
        <taxon>Acari</taxon>
        <taxon>Parasitiformes</taxon>
        <taxon>Mesostigmata</taxon>
        <taxon>Gamasina</taxon>
        <taxon>Phytoseioidea</taxon>
        <taxon>Phytoseiidae</taxon>
        <taxon>Typhlodrominae</taxon>
        <taxon>Galendromus</taxon>
    </lineage>
</organism>
<dbReference type="Proteomes" id="UP000694867">
    <property type="component" value="Unplaced"/>
</dbReference>
<keyword evidence="3" id="KW-1185">Reference proteome</keyword>
<protein>
    <submittedName>
        <fullName evidence="4">Selenocysteine insertion sequence-binding protein 2</fullName>
    </submittedName>
</protein>
<evidence type="ECO:0000313" key="3">
    <source>
        <dbReference type="Proteomes" id="UP000694867"/>
    </source>
</evidence>
<dbReference type="SUPFAM" id="SSF55315">
    <property type="entry name" value="L30e-like"/>
    <property type="match status" value="1"/>
</dbReference>
<dbReference type="PANTHER" id="PTHR13284">
    <property type="entry name" value="GH01354P"/>
    <property type="match status" value="1"/>
</dbReference>
<feature type="compositionally biased region" description="Basic and acidic residues" evidence="1">
    <location>
        <begin position="81"/>
        <end position="90"/>
    </location>
</feature>
<dbReference type="GO" id="GO:1990904">
    <property type="term" value="C:ribonucleoprotein complex"/>
    <property type="evidence" value="ECO:0007669"/>
    <property type="project" value="TreeGrafter"/>
</dbReference>
<dbReference type="Pfam" id="PF01248">
    <property type="entry name" value="Ribosomal_L7Ae"/>
    <property type="match status" value="1"/>
</dbReference>
<dbReference type="KEGG" id="goe:108864403"/>
<dbReference type="InterPro" id="IPR004038">
    <property type="entry name" value="Ribosomal_eL8/eL30/eS12/Gad45"/>
</dbReference>
<feature type="region of interest" description="Disordered" evidence="1">
    <location>
        <begin position="73"/>
        <end position="127"/>
    </location>
</feature>
<dbReference type="GeneID" id="108864403"/>
<feature type="domain" description="Ribosomal protein eL8/eL30/eS12/Gadd45" evidence="2">
    <location>
        <begin position="277"/>
        <end position="363"/>
    </location>
</feature>
<reference evidence="4" key="1">
    <citation type="submission" date="2025-08" db="UniProtKB">
        <authorList>
            <consortium name="RefSeq"/>
        </authorList>
    </citation>
    <scope>IDENTIFICATION</scope>
</reference>
<sequence>MSSLSPHAAEFVQKETYASMLSKPPRNKTEALSESMAKMEVGVPKSSRPKFGRAYDVSLEAVLIDTALSRLQRPLPTGKPDAPHAKVERATRKKKIIRPSDANRKLSKLKKSVVNHREKKAREAAVETGDLPALSRVDGVRIDNPLCEARSEPETKTGAGGADVGTDRTAEGAPSRSLESSPTAANVQSYRCRSDVPLADPATIRGTSEGESEAPASCSVKSSTVSEEQPLTRTPTMDRLKADLQGESLKEVEKLATELIIGLKRFQDRLYSKDEIKARMRQRMYFGLKESVKFMQGQRVKMIIMARDLEAGPGGLDELIEDLLAKAKIYRVPVVVALSRNKLKRLSQKPSKVACIAITDPSGRDEQFEKIMEIVKPLGLLDNLAEGVSQTEIQEEQQRKAQQDLETWTSTTRRGRFEFSVDRLFST</sequence>
<gene>
    <name evidence="4" type="primary">LOC108864403</name>
</gene>
<evidence type="ECO:0000259" key="2">
    <source>
        <dbReference type="Pfam" id="PF01248"/>
    </source>
</evidence>
<dbReference type="RefSeq" id="XP_028967614.1">
    <property type="nucleotide sequence ID" value="XM_029111781.1"/>
</dbReference>
<evidence type="ECO:0000256" key="1">
    <source>
        <dbReference type="SAM" id="MobiDB-lite"/>
    </source>
</evidence>
<name>A0AAJ7SFM2_9ACAR</name>
<feature type="compositionally biased region" description="Polar residues" evidence="1">
    <location>
        <begin position="219"/>
        <end position="235"/>
    </location>
</feature>
<feature type="region of interest" description="Disordered" evidence="1">
    <location>
        <begin position="146"/>
        <end position="239"/>
    </location>
</feature>
<dbReference type="GO" id="GO:0003730">
    <property type="term" value="F:mRNA 3'-UTR binding"/>
    <property type="evidence" value="ECO:0007669"/>
    <property type="project" value="TreeGrafter"/>
</dbReference>
<dbReference type="GO" id="GO:0035368">
    <property type="term" value="F:selenocysteine insertion sequence binding"/>
    <property type="evidence" value="ECO:0007669"/>
    <property type="project" value="InterPro"/>
</dbReference>
<feature type="compositionally biased region" description="Basic residues" evidence="1">
    <location>
        <begin position="105"/>
        <end position="119"/>
    </location>
</feature>
<dbReference type="PANTHER" id="PTHR13284:SF4">
    <property type="entry name" value="C2H2-TYPE DOMAIN-CONTAINING PROTEIN"/>
    <property type="match status" value="1"/>
</dbReference>
<dbReference type="GO" id="GO:0005739">
    <property type="term" value="C:mitochondrion"/>
    <property type="evidence" value="ECO:0007669"/>
    <property type="project" value="TreeGrafter"/>
</dbReference>
<dbReference type="Gene3D" id="3.30.1330.30">
    <property type="match status" value="1"/>
</dbReference>
<proteinExistence type="predicted"/>
<evidence type="ECO:0000313" key="4">
    <source>
        <dbReference type="RefSeq" id="XP_028967614.1"/>
    </source>
</evidence>
<dbReference type="GO" id="GO:0043021">
    <property type="term" value="F:ribonucleoprotein complex binding"/>
    <property type="evidence" value="ECO:0007669"/>
    <property type="project" value="TreeGrafter"/>
</dbReference>